<dbReference type="PANTHER" id="PTHR10073:SF12">
    <property type="entry name" value="DNA MISMATCH REPAIR PROTEIN MLH1"/>
    <property type="match status" value="1"/>
</dbReference>
<keyword evidence="5" id="KW-0539">Nucleus</keyword>
<dbReference type="AlphaFoldDB" id="A0A0L7LIE1"/>
<dbReference type="GO" id="GO:0140664">
    <property type="term" value="F:ATP-dependent DNA damage sensor activity"/>
    <property type="evidence" value="ECO:0007669"/>
    <property type="project" value="InterPro"/>
</dbReference>
<feature type="domain" description="DNA mismatch repair protein S5" evidence="6">
    <location>
        <begin position="135"/>
        <end position="274"/>
    </location>
</feature>
<dbReference type="InterPro" id="IPR036890">
    <property type="entry name" value="HATPase_C_sf"/>
</dbReference>
<dbReference type="InterPro" id="IPR020568">
    <property type="entry name" value="Ribosomal_Su5_D2-typ_SF"/>
</dbReference>
<evidence type="ECO:0000256" key="3">
    <source>
        <dbReference type="ARBA" id="ARBA00022763"/>
    </source>
</evidence>
<dbReference type="Gene3D" id="3.30.230.10">
    <property type="match status" value="1"/>
</dbReference>
<accession>A0A0L7LIE1</accession>
<dbReference type="InterPro" id="IPR002099">
    <property type="entry name" value="MutL/Mlh/PMS"/>
</dbReference>
<feature type="non-terminal residue" evidence="7">
    <location>
        <position position="285"/>
    </location>
</feature>
<dbReference type="PROSITE" id="PS00058">
    <property type="entry name" value="DNA_MISMATCH_REPAIR_1"/>
    <property type="match status" value="1"/>
</dbReference>
<dbReference type="FunFam" id="3.30.230.10:FF:000014">
    <property type="entry name" value="DNA mismatch repair protein Mlh1"/>
    <property type="match status" value="1"/>
</dbReference>
<dbReference type="GO" id="GO:0006298">
    <property type="term" value="P:mismatch repair"/>
    <property type="evidence" value="ECO:0007669"/>
    <property type="project" value="InterPro"/>
</dbReference>
<dbReference type="EMBL" id="JTDY01001009">
    <property type="protein sequence ID" value="KOB75134.1"/>
    <property type="molecule type" value="Genomic_DNA"/>
</dbReference>
<dbReference type="SUPFAM" id="SSF55874">
    <property type="entry name" value="ATPase domain of HSP90 chaperone/DNA topoisomerase II/histidine kinase"/>
    <property type="match status" value="1"/>
</dbReference>
<evidence type="ECO:0000256" key="4">
    <source>
        <dbReference type="ARBA" id="ARBA00023204"/>
    </source>
</evidence>
<dbReference type="InterPro" id="IPR014721">
    <property type="entry name" value="Ribsml_uS5_D2-typ_fold_subgr"/>
</dbReference>
<keyword evidence="4" id="KW-0234">DNA repair</keyword>
<comment type="similarity">
    <text evidence="2">Belongs to the DNA mismatch repair MutL/HexB family.</text>
</comment>
<proteinExistence type="inferred from homology"/>
<dbReference type="STRING" id="104452.A0A0L7LIE1"/>
<evidence type="ECO:0000313" key="7">
    <source>
        <dbReference type="EMBL" id="KOB75134.1"/>
    </source>
</evidence>
<comment type="caution">
    <text evidence="7">The sequence shown here is derived from an EMBL/GenBank/DDBJ whole genome shotgun (WGS) entry which is preliminary data.</text>
</comment>
<dbReference type="NCBIfam" id="TIGR00585">
    <property type="entry name" value="mutl"/>
    <property type="match status" value="1"/>
</dbReference>
<keyword evidence="8" id="KW-1185">Reference proteome</keyword>
<comment type="subcellular location">
    <subcellularLocation>
        <location evidence="1">Nucleus</location>
    </subcellularLocation>
</comment>
<dbReference type="Proteomes" id="UP000037510">
    <property type="component" value="Unassembled WGS sequence"/>
</dbReference>
<dbReference type="SMART" id="SM01340">
    <property type="entry name" value="DNA_mis_repair"/>
    <property type="match status" value="1"/>
</dbReference>
<sequence>MGEPGVIRKLSEEVVNRIAAGEIVQRPANALKELVENRFTTSKLCNYEDLQEIDTYGFRGEALASISHIAHLTVLTKTTADKCAYKASYENGKVKGPIKACAGNNGTQITVEDLFYNVIARKKSLRSPAEEYTHIMEVVGGYAIHNSHVGFTLKKFGEKTDLKTPMKSSVIENEPSLKLSVRGYVTNVNYSHKKGTMLLFINHRLVDSLAIRKAVDSIYSTYLPKNSHAFVYLSLQLDPKNVDVNVHPTKHEVQFLYEEQIIEKIKSCIESKLLSCNSTRVLYTQ</sequence>
<evidence type="ECO:0000256" key="2">
    <source>
        <dbReference type="ARBA" id="ARBA00006082"/>
    </source>
</evidence>
<protein>
    <submittedName>
        <fullName evidence="7">DNA mismatch repair protein Mlh1</fullName>
    </submittedName>
</protein>
<keyword evidence="3" id="KW-0227">DNA damage</keyword>
<evidence type="ECO:0000313" key="8">
    <source>
        <dbReference type="Proteomes" id="UP000037510"/>
    </source>
</evidence>
<dbReference type="GO" id="GO:0016887">
    <property type="term" value="F:ATP hydrolysis activity"/>
    <property type="evidence" value="ECO:0007669"/>
    <property type="project" value="InterPro"/>
</dbReference>
<dbReference type="InterPro" id="IPR038973">
    <property type="entry name" value="MutL/Mlh/Pms-like"/>
</dbReference>
<dbReference type="CDD" id="cd16926">
    <property type="entry name" value="HATPase_MutL-MLH-PMS-like"/>
    <property type="match status" value="1"/>
</dbReference>
<dbReference type="GO" id="GO:0005524">
    <property type="term" value="F:ATP binding"/>
    <property type="evidence" value="ECO:0007669"/>
    <property type="project" value="InterPro"/>
</dbReference>
<dbReference type="InterPro" id="IPR014762">
    <property type="entry name" value="DNA_mismatch_repair_CS"/>
</dbReference>
<organism evidence="7 8">
    <name type="scientific">Operophtera brumata</name>
    <name type="common">Winter moth</name>
    <name type="synonym">Phalaena brumata</name>
    <dbReference type="NCBI Taxonomy" id="104452"/>
    <lineage>
        <taxon>Eukaryota</taxon>
        <taxon>Metazoa</taxon>
        <taxon>Ecdysozoa</taxon>
        <taxon>Arthropoda</taxon>
        <taxon>Hexapoda</taxon>
        <taxon>Insecta</taxon>
        <taxon>Pterygota</taxon>
        <taxon>Neoptera</taxon>
        <taxon>Endopterygota</taxon>
        <taxon>Lepidoptera</taxon>
        <taxon>Glossata</taxon>
        <taxon>Ditrysia</taxon>
        <taxon>Geometroidea</taxon>
        <taxon>Geometridae</taxon>
        <taxon>Larentiinae</taxon>
        <taxon>Operophtera</taxon>
    </lineage>
</organism>
<dbReference type="SUPFAM" id="SSF54211">
    <property type="entry name" value="Ribosomal protein S5 domain 2-like"/>
    <property type="match status" value="1"/>
</dbReference>
<reference evidence="7 8" key="1">
    <citation type="journal article" date="2015" name="Genome Biol. Evol.">
        <title>The genome of winter moth (Operophtera brumata) provides a genomic perspective on sexual dimorphism and phenology.</title>
        <authorList>
            <person name="Derks M.F."/>
            <person name="Smit S."/>
            <person name="Salis L."/>
            <person name="Schijlen E."/>
            <person name="Bossers A."/>
            <person name="Mateman C."/>
            <person name="Pijl A.S."/>
            <person name="de Ridder D."/>
            <person name="Groenen M.A."/>
            <person name="Visser M.E."/>
            <person name="Megens H.J."/>
        </authorList>
    </citation>
    <scope>NUCLEOTIDE SEQUENCE [LARGE SCALE GENOMIC DNA]</scope>
    <source>
        <strain evidence="7">WM2013NL</strain>
        <tissue evidence="7">Head and thorax</tissue>
    </source>
</reference>
<dbReference type="PANTHER" id="PTHR10073">
    <property type="entry name" value="DNA MISMATCH REPAIR PROTEIN MLH, PMS, MUTL"/>
    <property type="match status" value="1"/>
</dbReference>
<gene>
    <name evidence="7" type="ORF">OBRU01_08077</name>
</gene>
<evidence type="ECO:0000259" key="6">
    <source>
        <dbReference type="SMART" id="SM01340"/>
    </source>
</evidence>
<evidence type="ECO:0000256" key="5">
    <source>
        <dbReference type="ARBA" id="ARBA00023242"/>
    </source>
</evidence>
<evidence type="ECO:0000256" key="1">
    <source>
        <dbReference type="ARBA" id="ARBA00004123"/>
    </source>
</evidence>
<dbReference type="Pfam" id="PF01119">
    <property type="entry name" value="DNA_mis_repair"/>
    <property type="match status" value="1"/>
</dbReference>
<dbReference type="GO" id="GO:0030983">
    <property type="term" value="F:mismatched DNA binding"/>
    <property type="evidence" value="ECO:0007669"/>
    <property type="project" value="InterPro"/>
</dbReference>
<name>A0A0L7LIE1_OPEBR</name>
<dbReference type="GO" id="GO:0032389">
    <property type="term" value="C:MutLalpha complex"/>
    <property type="evidence" value="ECO:0007669"/>
    <property type="project" value="TreeGrafter"/>
</dbReference>
<dbReference type="InterPro" id="IPR013507">
    <property type="entry name" value="DNA_mismatch_S5_2-like"/>
</dbReference>
<dbReference type="Gene3D" id="3.30.565.10">
    <property type="entry name" value="Histidine kinase-like ATPase, C-terminal domain"/>
    <property type="match status" value="2"/>
</dbReference>